<dbReference type="GO" id="GO:0016887">
    <property type="term" value="F:ATP hydrolysis activity"/>
    <property type="evidence" value="ECO:0007669"/>
    <property type="project" value="InterPro"/>
</dbReference>
<comment type="similarity">
    <text evidence="2">Belongs to the AAA ATPase family. BCS1 subfamily.</text>
</comment>
<keyword evidence="4 12" id="KW-0547">Nucleotide-binding</keyword>
<keyword evidence="18" id="KW-1185">Reference proteome</keyword>
<dbReference type="PROSITE" id="PS00674">
    <property type="entry name" value="AAA"/>
    <property type="match status" value="1"/>
</dbReference>
<dbReference type="Gene3D" id="3.40.50.300">
    <property type="entry name" value="P-loop containing nucleotide triphosphate hydrolases"/>
    <property type="match status" value="1"/>
</dbReference>
<evidence type="ECO:0000259" key="15">
    <source>
        <dbReference type="SMART" id="SM00382"/>
    </source>
</evidence>
<keyword evidence="6" id="KW-0378">Hydrolase</keyword>
<evidence type="ECO:0000256" key="5">
    <source>
        <dbReference type="ARBA" id="ARBA00022792"/>
    </source>
</evidence>
<accession>A0A317SQK6</accession>
<evidence type="ECO:0000256" key="1">
    <source>
        <dbReference type="ARBA" id="ARBA00004434"/>
    </source>
</evidence>
<dbReference type="SMART" id="SM01024">
    <property type="entry name" value="BCS1_N"/>
    <property type="match status" value="1"/>
</dbReference>
<dbReference type="SUPFAM" id="SSF52540">
    <property type="entry name" value="P-loop containing nucleoside triphosphate hydrolases"/>
    <property type="match status" value="1"/>
</dbReference>
<protein>
    <recommendedName>
        <fullName evidence="19">P-loop containing nucleoside triphosphate hydrolase protein</fullName>
    </recommendedName>
</protein>
<dbReference type="InterPro" id="IPR003593">
    <property type="entry name" value="AAA+_ATPase"/>
</dbReference>
<name>A0A317SQK6_9PEZI</name>
<dbReference type="Pfam" id="PF25426">
    <property type="entry name" value="AAA_lid_BCS1"/>
    <property type="match status" value="1"/>
</dbReference>
<keyword evidence="7 12" id="KW-0067">ATP-binding</keyword>
<dbReference type="Pfam" id="PF00004">
    <property type="entry name" value="AAA"/>
    <property type="match status" value="1"/>
</dbReference>
<feature type="compositionally biased region" description="Basic and acidic residues" evidence="14">
    <location>
        <begin position="351"/>
        <end position="367"/>
    </location>
</feature>
<gene>
    <name evidence="17" type="ORF">C7212DRAFT_363739</name>
</gene>
<reference evidence="17 18" key="1">
    <citation type="submission" date="2018-03" db="EMBL/GenBank/DDBJ databases">
        <title>Genomes of Pezizomycetes fungi and the evolution of truffles.</title>
        <authorList>
            <person name="Murat C."/>
            <person name="Payen T."/>
            <person name="Noel B."/>
            <person name="Kuo A."/>
            <person name="Martin F.M."/>
        </authorList>
    </citation>
    <scope>NUCLEOTIDE SEQUENCE [LARGE SCALE GENOMIC DNA]</scope>
    <source>
        <strain evidence="17">091103-1</strain>
    </source>
</reference>
<dbReference type="Pfam" id="PF08740">
    <property type="entry name" value="BCS1_N"/>
    <property type="match status" value="1"/>
</dbReference>
<evidence type="ECO:0000256" key="12">
    <source>
        <dbReference type="RuleBase" id="RU003651"/>
    </source>
</evidence>
<dbReference type="AlphaFoldDB" id="A0A317SQK6"/>
<feature type="coiled-coil region" evidence="13">
    <location>
        <begin position="480"/>
        <end position="507"/>
    </location>
</feature>
<comment type="caution">
    <text evidence="17">The sequence shown here is derived from an EMBL/GenBank/DDBJ whole genome shotgun (WGS) entry which is preliminary data.</text>
</comment>
<sequence length="563" mass="62945">MATPFPSAIANSSSPIHSSPLSMLGALIPSRLSALIPYPGLKNMAPQILTFLVISTAAASGWAYWCHQLAKIFRRFFMSTAQIRSRDELYDHMMAWVAEQGFSARTRYFVAAMAFGSLFAESEPGSELDEPQDPDAPYWERNRRAPLQFTPAPGKHFFKYKGKIVMLERVVEENDKGWYPQEILEFSIMGREPQLLKDMLKEARLRYLTKDKSKTVVHRPKDPEAVGSPPKWVRCLARPSRPLSTVVLEQRQKEMFVDDIVDYLEPSTQKWYSDRGIPYRRGYLLHGPPGTGKSSLSFAVAGLLGLKVYVLSLASKTLSDSGLASLFDALPTHCVVLLEDIDTVNITHSRKPADTTDETPKKPKTDNTEPVTKVTLSGLLNVIDGVASPEGRVLILTSNHPKKLDAALIRPGRVDMKIEFKLAGDEAIAGLFTRMYEDYNHLTSQEVEKTPADASVTLTPPYTPTTPAHATAPSADSTLMAEKEHTMRKERETRKVAEERAAKEKNLSELTARFTQTMPQGIFSPAEIQGYLLQHKNQPQRAVECAEGWIRDRMEARKAGKID</sequence>
<evidence type="ECO:0008006" key="19">
    <source>
        <dbReference type="Google" id="ProtNLM"/>
    </source>
</evidence>
<keyword evidence="8" id="KW-1133">Transmembrane helix</keyword>
<evidence type="ECO:0000313" key="18">
    <source>
        <dbReference type="Proteomes" id="UP000246991"/>
    </source>
</evidence>
<dbReference type="InterPro" id="IPR050747">
    <property type="entry name" value="Mitochondrial_chaperone_BCS1"/>
</dbReference>
<evidence type="ECO:0000256" key="3">
    <source>
        <dbReference type="ARBA" id="ARBA00022692"/>
    </source>
</evidence>
<evidence type="ECO:0000313" key="17">
    <source>
        <dbReference type="EMBL" id="PWW76775.1"/>
    </source>
</evidence>
<dbReference type="InterPro" id="IPR003960">
    <property type="entry name" value="ATPase_AAA_CS"/>
</dbReference>
<dbReference type="PANTHER" id="PTHR23070">
    <property type="entry name" value="BCS1 AAA-TYPE ATPASE"/>
    <property type="match status" value="1"/>
</dbReference>
<evidence type="ECO:0000256" key="11">
    <source>
        <dbReference type="ARBA" id="ARBA00048778"/>
    </source>
</evidence>
<proteinExistence type="inferred from homology"/>
<evidence type="ECO:0000256" key="7">
    <source>
        <dbReference type="ARBA" id="ARBA00022840"/>
    </source>
</evidence>
<dbReference type="STRING" id="42249.A0A317SQK6"/>
<dbReference type="InterPro" id="IPR014851">
    <property type="entry name" value="BCS1_N"/>
</dbReference>
<keyword evidence="10" id="KW-0472">Membrane</keyword>
<dbReference type="OrthoDB" id="10251412at2759"/>
<comment type="subcellular location">
    <subcellularLocation>
        <location evidence="1">Mitochondrion inner membrane</location>
        <topology evidence="1">Single-pass membrane protein</topology>
    </subcellularLocation>
</comment>
<dbReference type="Proteomes" id="UP000246991">
    <property type="component" value="Unassembled WGS sequence"/>
</dbReference>
<evidence type="ECO:0000256" key="6">
    <source>
        <dbReference type="ARBA" id="ARBA00022801"/>
    </source>
</evidence>
<dbReference type="InterPro" id="IPR057495">
    <property type="entry name" value="AAA_lid_BCS1"/>
</dbReference>
<keyword evidence="3" id="KW-0812">Transmembrane</keyword>
<feature type="region of interest" description="Disordered" evidence="14">
    <location>
        <begin position="349"/>
        <end position="370"/>
    </location>
</feature>
<keyword evidence="5" id="KW-0999">Mitochondrion inner membrane</keyword>
<evidence type="ECO:0000256" key="9">
    <source>
        <dbReference type="ARBA" id="ARBA00023128"/>
    </source>
</evidence>
<dbReference type="EMBL" id="PYWC01000030">
    <property type="protein sequence ID" value="PWW76775.1"/>
    <property type="molecule type" value="Genomic_DNA"/>
</dbReference>
<feature type="domain" description="AAA+ ATPase" evidence="15">
    <location>
        <begin position="279"/>
        <end position="424"/>
    </location>
</feature>
<feature type="domain" description="BCS1 N-terminal" evidence="16">
    <location>
        <begin position="52"/>
        <end position="246"/>
    </location>
</feature>
<dbReference type="GO" id="GO:0005524">
    <property type="term" value="F:ATP binding"/>
    <property type="evidence" value="ECO:0007669"/>
    <property type="project" value="UniProtKB-KW"/>
</dbReference>
<evidence type="ECO:0000256" key="14">
    <source>
        <dbReference type="SAM" id="MobiDB-lite"/>
    </source>
</evidence>
<keyword evidence="9" id="KW-0496">Mitochondrion</keyword>
<organism evidence="17 18">
    <name type="scientific">Tuber magnatum</name>
    <name type="common">white Piedmont truffle</name>
    <dbReference type="NCBI Taxonomy" id="42249"/>
    <lineage>
        <taxon>Eukaryota</taxon>
        <taxon>Fungi</taxon>
        <taxon>Dikarya</taxon>
        <taxon>Ascomycota</taxon>
        <taxon>Pezizomycotina</taxon>
        <taxon>Pezizomycetes</taxon>
        <taxon>Pezizales</taxon>
        <taxon>Tuberaceae</taxon>
        <taxon>Tuber</taxon>
    </lineage>
</organism>
<evidence type="ECO:0000256" key="2">
    <source>
        <dbReference type="ARBA" id="ARBA00007448"/>
    </source>
</evidence>
<dbReference type="InterPro" id="IPR027417">
    <property type="entry name" value="P-loop_NTPase"/>
</dbReference>
<dbReference type="GO" id="GO:0005743">
    <property type="term" value="C:mitochondrial inner membrane"/>
    <property type="evidence" value="ECO:0007669"/>
    <property type="project" value="UniProtKB-SubCell"/>
</dbReference>
<evidence type="ECO:0000256" key="10">
    <source>
        <dbReference type="ARBA" id="ARBA00023136"/>
    </source>
</evidence>
<evidence type="ECO:0000256" key="13">
    <source>
        <dbReference type="SAM" id="Coils"/>
    </source>
</evidence>
<comment type="catalytic activity">
    <reaction evidence="11">
        <text>ATP + H2O = ADP + phosphate + H(+)</text>
        <dbReference type="Rhea" id="RHEA:13065"/>
        <dbReference type="ChEBI" id="CHEBI:15377"/>
        <dbReference type="ChEBI" id="CHEBI:15378"/>
        <dbReference type="ChEBI" id="CHEBI:30616"/>
        <dbReference type="ChEBI" id="CHEBI:43474"/>
        <dbReference type="ChEBI" id="CHEBI:456216"/>
    </reaction>
    <physiologicalReaction direction="left-to-right" evidence="11">
        <dbReference type="Rhea" id="RHEA:13066"/>
    </physiologicalReaction>
</comment>
<dbReference type="InterPro" id="IPR003959">
    <property type="entry name" value="ATPase_AAA_core"/>
</dbReference>
<evidence type="ECO:0000256" key="4">
    <source>
        <dbReference type="ARBA" id="ARBA00022741"/>
    </source>
</evidence>
<evidence type="ECO:0000256" key="8">
    <source>
        <dbReference type="ARBA" id="ARBA00022989"/>
    </source>
</evidence>
<dbReference type="SMART" id="SM00382">
    <property type="entry name" value="AAA"/>
    <property type="match status" value="1"/>
</dbReference>
<keyword evidence="13" id="KW-0175">Coiled coil</keyword>
<evidence type="ECO:0000259" key="16">
    <source>
        <dbReference type="SMART" id="SM01024"/>
    </source>
</evidence>